<dbReference type="GO" id="GO:0046872">
    <property type="term" value="F:metal ion binding"/>
    <property type="evidence" value="ECO:0007669"/>
    <property type="project" value="UniProtKB-KW"/>
</dbReference>
<name>A0AA94EGL9_9GAMM</name>
<proteinExistence type="predicted"/>
<dbReference type="GO" id="GO:0006788">
    <property type="term" value="P:heme oxidation"/>
    <property type="evidence" value="ECO:0007669"/>
    <property type="project" value="InterPro"/>
</dbReference>
<keyword evidence="3" id="KW-0408">Iron</keyword>
<comment type="caution">
    <text evidence="4">The sequence shown here is derived from an EMBL/GenBank/DDBJ whole genome shotgun (WGS) entry which is preliminary data.</text>
</comment>
<keyword evidence="2" id="KW-0479">Metal-binding</keyword>
<evidence type="ECO:0000313" key="4">
    <source>
        <dbReference type="EMBL" id="RUO44585.1"/>
    </source>
</evidence>
<dbReference type="EMBL" id="PIPS01000001">
    <property type="protein sequence ID" value="RUO44585.1"/>
    <property type="molecule type" value="Genomic_DNA"/>
</dbReference>
<sequence>MMDTPLLTALRQQTANLHQDVEQLAFMRQLLSADLQVEQYLQALQRLYQFVAAVEPNLVHHFGDEQRRDYAYFPRLADIREDITELGGQVPTIAGAPAHHCQYQAIGQAYVIEGSTSGGKLLAQRLKKKLGLTHSNGLRYFGFHRRGTWSLFVAWVAGLELTATQQQACIEGAKACFQLLLSPVDRRGVAAWQNNLMMT</sequence>
<dbReference type="InterPro" id="IPR016084">
    <property type="entry name" value="Haem_Oase-like_multi-hlx"/>
</dbReference>
<dbReference type="Proteomes" id="UP000286680">
    <property type="component" value="Unassembled WGS sequence"/>
</dbReference>
<dbReference type="CDD" id="cd19166">
    <property type="entry name" value="HemeO-bac"/>
    <property type="match status" value="1"/>
</dbReference>
<evidence type="ECO:0000256" key="3">
    <source>
        <dbReference type="ARBA" id="ARBA00023004"/>
    </source>
</evidence>
<evidence type="ECO:0000313" key="5">
    <source>
        <dbReference type="Proteomes" id="UP000286680"/>
    </source>
</evidence>
<dbReference type="PANTHER" id="PTHR10720">
    <property type="entry name" value="HEME OXYGENASE"/>
    <property type="match status" value="1"/>
</dbReference>
<evidence type="ECO:0000256" key="1">
    <source>
        <dbReference type="ARBA" id="ARBA00022617"/>
    </source>
</evidence>
<protein>
    <recommendedName>
        <fullName evidence="6">Heme oxygenase</fullName>
    </recommendedName>
</protein>
<dbReference type="SUPFAM" id="SSF48613">
    <property type="entry name" value="Heme oxygenase-like"/>
    <property type="match status" value="1"/>
</dbReference>
<dbReference type="GO" id="GO:0004392">
    <property type="term" value="F:heme oxygenase (decyclizing) activity"/>
    <property type="evidence" value="ECO:0007669"/>
    <property type="project" value="InterPro"/>
</dbReference>
<reference evidence="5" key="1">
    <citation type="journal article" date="2018" name="Front. Microbiol.">
        <title>Genome-Based Analysis Reveals the Taxonomy and Diversity of the Family Idiomarinaceae.</title>
        <authorList>
            <person name="Liu Y."/>
            <person name="Lai Q."/>
            <person name="Shao Z."/>
        </authorList>
    </citation>
    <scope>NUCLEOTIDE SEQUENCE [LARGE SCALE GENOMIC DNA]</scope>
    <source>
        <strain evidence="5">SN-14</strain>
    </source>
</reference>
<dbReference type="PANTHER" id="PTHR10720:SF0">
    <property type="entry name" value="HEME OXYGENASE"/>
    <property type="match status" value="1"/>
</dbReference>
<dbReference type="InterPro" id="IPR016053">
    <property type="entry name" value="Haem_Oase-like"/>
</dbReference>
<evidence type="ECO:0000256" key="2">
    <source>
        <dbReference type="ARBA" id="ARBA00022723"/>
    </source>
</evidence>
<dbReference type="Gene3D" id="1.20.910.10">
    <property type="entry name" value="Heme oxygenase-like"/>
    <property type="match status" value="1"/>
</dbReference>
<gene>
    <name evidence="4" type="ORF">CWE23_00675</name>
</gene>
<organism evidence="4 5">
    <name type="scientific">Idiomarina aquatica</name>
    <dbReference type="NCBI Taxonomy" id="1327752"/>
    <lineage>
        <taxon>Bacteria</taxon>
        <taxon>Pseudomonadati</taxon>
        <taxon>Pseudomonadota</taxon>
        <taxon>Gammaproteobacteria</taxon>
        <taxon>Alteromonadales</taxon>
        <taxon>Idiomarinaceae</taxon>
        <taxon>Idiomarina</taxon>
    </lineage>
</organism>
<dbReference type="Pfam" id="PF01126">
    <property type="entry name" value="Heme_oxygenase"/>
    <property type="match status" value="1"/>
</dbReference>
<dbReference type="InterPro" id="IPR002051">
    <property type="entry name" value="Haem_Oase"/>
</dbReference>
<dbReference type="RefSeq" id="WP_105306277.1">
    <property type="nucleotide sequence ID" value="NZ_PIPS01000001.1"/>
</dbReference>
<keyword evidence="5" id="KW-1185">Reference proteome</keyword>
<keyword evidence="1" id="KW-0349">Heme</keyword>
<dbReference type="AlphaFoldDB" id="A0AA94EGL9"/>
<accession>A0AA94EGL9</accession>
<evidence type="ECO:0008006" key="6">
    <source>
        <dbReference type="Google" id="ProtNLM"/>
    </source>
</evidence>